<sequence>MWPKLFNASSENIVRTLEWDDMGVKIDGRQLHISDLRIWRIMDELDKGMQREMSDDDDDDVDERRQRQK</sequence>
<dbReference type="AlphaFoldDB" id="A0A0N4YRA7"/>
<dbReference type="Proteomes" id="UP000271162">
    <property type="component" value="Unassembled WGS sequence"/>
</dbReference>
<dbReference type="WBParaSite" id="NBR_0001977901-mRNA-1">
    <property type="protein sequence ID" value="NBR_0001977901-mRNA-1"/>
    <property type="gene ID" value="NBR_0001977901"/>
</dbReference>
<accession>A0A0N4YRA7</accession>
<evidence type="ECO:0000313" key="3">
    <source>
        <dbReference type="Proteomes" id="UP000271162"/>
    </source>
</evidence>
<feature type="region of interest" description="Disordered" evidence="1">
    <location>
        <begin position="49"/>
        <end position="69"/>
    </location>
</feature>
<proteinExistence type="predicted"/>
<reference evidence="2 3" key="2">
    <citation type="submission" date="2018-11" db="EMBL/GenBank/DDBJ databases">
        <authorList>
            <consortium name="Pathogen Informatics"/>
        </authorList>
    </citation>
    <scope>NUCLEOTIDE SEQUENCE [LARGE SCALE GENOMIC DNA]</scope>
</reference>
<evidence type="ECO:0000313" key="4">
    <source>
        <dbReference type="WBParaSite" id="NBR_0001977901-mRNA-1"/>
    </source>
</evidence>
<protein>
    <submittedName>
        <fullName evidence="4">SWIB domain-containing protein</fullName>
    </submittedName>
</protein>
<organism evidence="4">
    <name type="scientific">Nippostrongylus brasiliensis</name>
    <name type="common">Rat hookworm</name>
    <dbReference type="NCBI Taxonomy" id="27835"/>
    <lineage>
        <taxon>Eukaryota</taxon>
        <taxon>Metazoa</taxon>
        <taxon>Ecdysozoa</taxon>
        <taxon>Nematoda</taxon>
        <taxon>Chromadorea</taxon>
        <taxon>Rhabditida</taxon>
        <taxon>Rhabditina</taxon>
        <taxon>Rhabditomorpha</taxon>
        <taxon>Strongyloidea</taxon>
        <taxon>Heligmosomidae</taxon>
        <taxon>Nippostrongylus</taxon>
    </lineage>
</organism>
<name>A0A0N4YRA7_NIPBR</name>
<dbReference type="EMBL" id="UYSL01024479">
    <property type="protein sequence ID" value="VDL83516.1"/>
    <property type="molecule type" value="Genomic_DNA"/>
</dbReference>
<evidence type="ECO:0000313" key="2">
    <source>
        <dbReference type="EMBL" id="VDL83516.1"/>
    </source>
</evidence>
<reference evidence="4" key="1">
    <citation type="submission" date="2017-02" db="UniProtKB">
        <authorList>
            <consortium name="WormBaseParasite"/>
        </authorList>
    </citation>
    <scope>IDENTIFICATION</scope>
</reference>
<gene>
    <name evidence="2" type="ORF">NBR_LOCUS19780</name>
</gene>
<evidence type="ECO:0000256" key="1">
    <source>
        <dbReference type="SAM" id="MobiDB-lite"/>
    </source>
</evidence>
<keyword evidence="3" id="KW-1185">Reference proteome</keyword>